<comment type="caution">
    <text evidence="1">The sequence shown here is derived from an EMBL/GenBank/DDBJ whole genome shotgun (WGS) entry which is preliminary data.</text>
</comment>
<reference evidence="1" key="2">
    <citation type="submission" date="2022-01" db="EMBL/GenBank/DDBJ databases">
        <authorList>
            <person name="Yamashiro T."/>
            <person name="Shiraishi A."/>
            <person name="Satake H."/>
            <person name="Nakayama K."/>
        </authorList>
    </citation>
    <scope>NUCLEOTIDE SEQUENCE</scope>
</reference>
<proteinExistence type="predicted"/>
<evidence type="ECO:0000313" key="2">
    <source>
        <dbReference type="Proteomes" id="UP001151760"/>
    </source>
</evidence>
<protein>
    <submittedName>
        <fullName evidence="1">Uncharacterized protein</fullName>
    </submittedName>
</protein>
<reference evidence="1" key="1">
    <citation type="journal article" date="2022" name="Int. J. Mol. Sci.">
        <title>Draft Genome of Tanacetum Coccineum: Genomic Comparison of Closely Related Tanacetum-Family Plants.</title>
        <authorList>
            <person name="Yamashiro T."/>
            <person name="Shiraishi A."/>
            <person name="Nakayama K."/>
            <person name="Satake H."/>
        </authorList>
    </citation>
    <scope>NUCLEOTIDE SEQUENCE</scope>
</reference>
<keyword evidence="2" id="KW-1185">Reference proteome</keyword>
<dbReference type="Proteomes" id="UP001151760">
    <property type="component" value="Unassembled WGS sequence"/>
</dbReference>
<organism evidence="1 2">
    <name type="scientific">Tanacetum coccineum</name>
    <dbReference type="NCBI Taxonomy" id="301880"/>
    <lineage>
        <taxon>Eukaryota</taxon>
        <taxon>Viridiplantae</taxon>
        <taxon>Streptophyta</taxon>
        <taxon>Embryophyta</taxon>
        <taxon>Tracheophyta</taxon>
        <taxon>Spermatophyta</taxon>
        <taxon>Magnoliopsida</taxon>
        <taxon>eudicotyledons</taxon>
        <taxon>Gunneridae</taxon>
        <taxon>Pentapetalae</taxon>
        <taxon>asterids</taxon>
        <taxon>campanulids</taxon>
        <taxon>Asterales</taxon>
        <taxon>Asteraceae</taxon>
        <taxon>Asteroideae</taxon>
        <taxon>Anthemideae</taxon>
        <taxon>Anthemidinae</taxon>
        <taxon>Tanacetum</taxon>
    </lineage>
</organism>
<name>A0ABQ4ZE95_9ASTR</name>
<evidence type="ECO:0000313" key="1">
    <source>
        <dbReference type="EMBL" id="GJS87355.1"/>
    </source>
</evidence>
<sequence>MSKTPLITLYTSTGTLSYHPRKRRLSSNVTDVNQDLLSKRRTTCAENVSSLNNHLHSTTDPSILPTDTSVNHAHHTELQWDDVECVADYCCLLCLFISEHTYVPYWQAYTVLEMNCIEQQSQQLLSLTDSGAPDRKMFGCLKEPNQADDMYACHYSTASRRLIQKAITRWTRISGANHLTDPEANEVTSIVSYFLELPAIDKYLYCWKAAGFTADPLGSSALWTLQIRLDLMLHGCFRVLMYK</sequence>
<dbReference type="EMBL" id="BQNB010011192">
    <property type="protein sequence ID" value="GJS87355.1"/>
    <property type="molecule type" value="Genomic_DNA"/>
</dbReference>
<accession>A0ABQ4ZE95</accession>
<gene>
    <name evidence="1" type="ORF">Tco_0769991</name>
</gene>